<sequence length="418" mass="48055">MPKKLKILISAYACSPNRGSEPGMGWNFVIGLSKFHEVHVITETLKWKKEIEEHLAIFPEYKNNLNFYFIEKKRNKKLRKIWPPSYYWFYKKWQKNAYHLALELDKKVNFDIVHQLNMVGYREPGYLWKIDKPFVWGPIGGLENSPWSFLPSLGIKGLLFYTGRNIYNIIQRNFSKRAKQSAKRTKASLISATPGNNKLINDLWNNNSEIICEVGQEKQDIEIIATKRISTTEPLKIIWSGQHTPGKNLQLLLDALENVTVPYELHILGKGEMTNKWKKIAQNKGLSKYCNWYGWIERQKAIDIMSAGHVFCITSISDLTSTVTLEALSYGLPIVCLDHCGFAHVVNKTCGLKIPVTTPKKAIIGFKKAIETLYFDESLRQKLAEGALIRAQDFSWEGKIEKLNSIYTKLLSEDPTHT</sequence>
<organism evidence="2 3">
    <name type="scientific">Lutibacter flavus</name>
    <dbReference type="NCBI Taxonomy" id="691689"/>
    <lineage>
        <taxon>Bacteria</taxon>
        <taxon>Pseudomonadati</taxon>
        <taxon>Bacteroidota</taxon>
        <taxon>Flavobacteriia</taxon>
        <taxon>Flavobacteriales</taxon>
        <taxon>Flavobacteriaceae</taxon>
        <taxon>Lutibacter</taxon>
    </lineage>
</organism>
<feature type="domain" description="Glycosyl transferase family 1" evidence="1">
    <location>
        <begin position="229"/>
        <end position="387"/>
    </location>
</feature>
<evidence type="ECO:0000259" key="1">
    <source>
        <dbReference type="Pfam" id="PF00534"/>
    </source>
</evidence>
<evidence type="ECO:0000313" key="3">
    <source>
        <dbReference type="Proteomes" id="UP000198412"/>
    </source>
</evidence>
<reference evidence="3" key="1">
    <citation type="submission" date="2017-06" db="EMBL/GenBank/DDBJ databases">
        <authorList>
            <person name="Varghese N."/>
            <person name="Submissions S."/>
        </authorList>
    </citation>
    <scope>NUCLEOTIDE SEQUENCE [LARGE SCALE GENOMIC DNA]</scope>
    <source>
        <strain evidence="3">DSM 27993</strain>
    </source>
</reference>
<keyword evidence="3" id="KW-1185">Reference proteome</keyword>
<dbReference type="CDD" id="cd03801">
    <property type="entry name" value="GT4_PimA-like"/>
    <property type="match status" value="1"/>
</dbReference>
<accession>A0A238VRH8</accession>
<dbReference type="Pfam" id="PF00534">
    <property type="entry name" value="Glycos_transf_1"/>
    <property type="match status" value="1"/>
</dbReference>
<dbReference type="AlphaFoldDB" id="A0A238VRH8"/>
<proteinExistence type="predicted"/>
<keyword evidence="2" id="KW-0808">Transferase</keyword>
<dbReference type="GO" id="GO:0016757">
    <property type="term" value="F:glycosyltransferase activity"/>
    <property type="evidence" value="ECO:0007669"/>
    <property type="project" value="InterPro"/>
</dbReference>
<dbReference type="InterPro" id="IPR001296">
    <property type="entry name" value="Glyco_trans_1"/>
</dbReference>
<dbReference type="PANTHER" id="PTHR12526">
    <property type="entry name" value="GLYCOSYLTRANSFERASE"/>
    <property type="match status" value="1"/>
</dbReference>
<dbReference type="RefSeq" id="WP_089377237.1">
    <property type="nucleotide sequence ID" value="NZ_FZNX01000001.1"/>
</dbReference>
<dbReference type="OrthoDB" id="9801609at2"/>
<protein>
    <submittedName>
        <fullName evidence="2">Glycosyltransferase involved in cell wall bisynthesis</fullName>
    </submittedName>
</protein>
<gene>
    <name evidence="2" type="ORF">SAMN04488111_0942</name>
</gene>
<dbReference type="SUPFAM" id="SSF53756">
    <property type="entry name" value="UDP-Glycosyltransferase/glycogen phosphorylase"/>
    <property type="match status" value="1"/>
</dbReference>
<evidence type="ECO:0000313" key="2">
    <source>
        <dbReference type="EMBL" id="SNR36960.1"/>
    </source>
</evidence>
<name>A0A238VRH8_9FLAO</name>
<dbReference type="EMBL" id="FZNX01000001">
    <property type="protein sequence ID" value="SNR36960.1"/>
    <property type="molecule type" value="Genomic_DNA"/>
</dbReference>
<dbReference type="Gene3D" id="3.40.50.2000">
    <property type="entry name" value="Glycogen Phosphorylase B"/>
    <property type="match status" value="2"/>
</dbReference>
<dbReference type="Proteomes" id="UP000198412">
    <property type="component" value="Unassembled WGS sequence"/>
</dbReference>